<organism evidence="3 4">
    <name type="scientific">Vagococcus lutrae</name>
    <dbReference type="NCBI Taxonomy" id="81947"/>
    <lineage>
        <taxon>Bacteria</taxon>
        <taxon>Bacillati</taxon>
        <taxon>Bacillota</taxon>
        <taxon>Bacilli</taxon>
        <taxon>Lactobacillales</taxon>
        <taxon>Enterococcaceae</taxon>
        <taxon>Vagococcus</taxon>
    </lineage>
</organism>
<gene>
    <name evidence="3" type="ORF">PML95_06435</name>
</gene>
<evidence type="ECO:0000256" key="1">
    <source>
        <dbReference type="ARBA" id="ARBA00022801"/>
    </source>
</evidence>
<dbReference type="SUPFAM" id="SSF53474">
    <property type="entry name" value="alpha/beta-Hydrolases"/>
    <property type="match status" value="1"/>
</dbReference>
<protein>
    <submittedName>
        <fullName evidence="3">Prolyl oligopeptidase family serine peptidase</fullName>
    </submittedName>
</protein>
<dbReference type="Proteomes" id="UP001179600">
    <property type="component" value="Chromosome"/>
</dbReference>
<dbReference type="PANTHER" id="PTHR22946">
    <property type="entry name" value="DIENELACTONE HYDROLASE DOMAIN-CONTAINING PROTEIN-RELATED"/>
    <property type="match status" value="1"/>
</dbReference>
<dbReference type="EMBL" id="CP116507">
    <property type="protein sequence ID" value="WCG22037.1"/>
    <property type="molecule type" value="Genomic_DNA"/>
</dbReference>
<keyword evidence="1" id="KW-0378">Hydrolase</keyword>
<dbReference type="AlphaFoldDB" id="A0AAE9XD99"/>
<dbReference type="Gene3D" id="3.40.50.1820">
    <property type="entry name" value="alpha/beta hydrolase"/>
    <property type="match status" value="1"/>
</dbReference>
<sequence>MIIVKHHTINNVPFLEVVQAEHAEKSIPLVFFYHGWTSQKESVLVHGYELAKQGIRAILPDALYHGERQVGPSVEHHYAEFWDIVIQNIEEFPMLVDYFVTKGLADWEHVGVTGLSMGGITTCGLFASEPRIKAASCLMGAPNYSEFMDMLVSEGQKRLNFTFPEAMVATMKQKLEPYDLGRAPDKIAGRPFHLWHGRQDGVVPFQPTYHFYNTHKNEEYGRRMRFTATDDEHKVPYTITLEMSRFFREQMF</sequence>
<evidence type="ECO:0000259" key="2">
    <source>
        <dbReference type="Pfam" id="PF00326"/>
    </source>
</evidence>
<dbReference type="PANTHER" id="PTHR22946:SF9">
    <property type="entry name" value="POLYKETIDE TRANSFERASE AF380"/>
    <property type="match status" value="1"/>
</dbReference>
<evidence type="ECO:0000313" key="4">
    <source>
        <dbReference type="Proteomes" id="UP001179600"/>
    </source>
</evidence>
<evidence type="ECO:0000313" key="3">
    <source>
        <dbReference type="EMBL" id="WCG22037.1"/>
    </source>
</evidence>
<feature type="domain" description="Peptidase S9 prolyl oligopeptidase catalytic" evidence="2">
    <location>
        <begin position="89"/>
        <end position="221"/>
    </location>
</feature>
<dbReference type="GO" id="GO:0052689">
    <property type="term" value="F:carboxylic ester hydrolase activity"/>
    <property type="evidence" value="ECO:0007669"/>
    <property type="project" value="UniProtKB-ARBA"/>
</dbReference>
<dbReference type="InterPro" id="IPR050261">
    <property type="entry name" value="FrsA_esterase"/>
</dbReference>
<dbReference type="InterPro" id="IPR029058">
    <property type="entry name" value="AB_hydrolase_fold"/>
</dbReference>
<name>A0AAE9XD99_9ENTE</name>
<dbReference type="InterPro" id="IPR001375">
    <property type="entry name" value="Peptidase_S9_cat"/>
</dbReference>
<accession>A0AAE9XD99</accession>
<dbReference type="GO" id="GO:0008236">
    <property type="term" value="F:serine-type peptidase activity"/>
    <property type="evidence" value="ECO:0007669"/>
    <property type="project" value="InterPro"/>
</dbReference>
<proteinExistence type="predicted"/>
<dbReference type="Pfam" id="PF00326">
    <property type="entry name" value="Peptidase_S9"/>
    <property type="match status" value="1"/>
</dbReference>
<dbReference type="RefSeq" id="WP_126763513.1">
    <property type="nucleotide sequence ID" value="NZ_CP097044.1"/>
</dbReference>
<dbReference type="GO" id="GO:0006508">
    <property type="term" value="P:proteolysis"/>
    <property type="evidence" value="ECO:0007669"/>
    <property type="project" value="InterPro"/>
</dbReference>
<reference evidence="3" key="1">
    <citation type="submission" date="2023-01" db="EMBL/GenBank/DDBJ databases">
        <title>Oxazolidinone resistance genes in florfenicol resistant enterococci from beef cattle and veal calves at slaughter.</title>
        <authorList>
            <person name="Biggel M."/>
        </authorList>
    </citation>
    <scope>NUCLEOTIDE SEQUENCE</scope>
    <source>
        <strain evidence="3">K204-1</strain>
    </source>
</reference>